<dbReference type="AlphaFoldDB" id="A0A919R5U2"/>
<dbReference type="PANTHER" id="PTHR43798">
    <property type="entry name" value="MONOACYLGLYCEROL LIPASE"/>
    <property type="match status" value="1"/>
</dbReference>
<sequence>MTRTAVGRFVSEEARTRFLQAYEEAMGMWPMPREEYDVETRFGVVHVHRTGAERGEPIVLLHGHGANSSNWFPQVEAFGERHPVYAIDTIDDPGRSVQHTVAKDSQDNAAWVNEVLAGLGLERVHLVGVSYGGWLTLNQAVYGAERLASVTLLDPGGLQKVPPRFLAATLGGLVAMLFPRRFRPWFARVLANHALIAPARLMAPIMLSTRTFRPSSRPGARPFTDEELRSIRLPALVLISGRSILVTPRKALRHASTFISGARAEILPGIGHGLPLEAPEAVNARVLRFIDDEAGADSAGNDAAGR</sequence>
<dbReference type="SUPFAM" id="SSF53474">
    <property type="entry name" value="alpha/beta-Hydrolases"/>
    <property type="match status" value="1"/>
</dbReference>
<proteinExistence type="predicted"/>
<evidence type="ECO:0000259" key="1">
    <source>
        <dbReference type="Pfam" id="PF12697"/>
    </source>
</evidence>
<feature type="domain" description="AB hydrolase-1" evidence="1">
    <location>
        <begin position="58"/>
        <end position="284"/>
    </location>
</feature>
<reference evidence="2" key="1">
    <citation type="submission" date="2021-01" db="EMBL/GenBank/DDBJ databases">
        <title>Whole genome shotgun sequence of Sphaerisporangium rufum NBRC 109079.</title>
        <authorList>
            <person name="Komaki H."/>
            <person name="Tamura T."/>
        </authorList>
    </citation>
    <scope>NUCLEOTIDE SEQUENCE</scope>
    <source>
        <strain evidence="2">NBRC 109079</strain>
    </source>
</reference>
<accession>A0A919R5U2</accession>
<dbReference type="InterPro" id="IPR000073">
    <property type="entry name" value="AB_hydrolase_1"/>
</dbReference>
<dbReference type="PANTHER" id="PTHR43798:SF33">
    <property type="entry name" value="HYDROLASE, PUTATIVE (AFU_ORTHOLOGUE AFUA_2G14860)-RELATED"/>
    <property type="match status" value="1"/>
</dbReference>
<dbReference type="RefSeq" id="WP_203990561.1">
    <property type="nucleotide sequence ID" value="NZ_BOOU01000069.1"/>
</dbReference>
<name>A0A919R5U2_9ACTN</name>
<dbReference type="Pfam" id="PF12697">
    <property type="entry name" value="Abhydrolase_6"/>
    <property type="match status" value="1"/>
</dbReference>
<gene>
    <name evidence="2" type="ORF">Sru01_51810</name>
</gene>
<evidence type="ECO:0000313" key="2">
    <source>
        <dbReference type="EMBL" id="GII80199.1"/>
    </source>
</evidence>
<dbReference type="InterPro" id="IPR029058">
    <property type="entry name" value="AB_hydrolase_fold"/>
</dbReference>
<comment type="caution">
    <text evidence="2">The sequence shown here is derived from an EMBL/GenBank/DDBJ whole genome shotgun (WGS) entry which is preliminary data.</text>
</comment>
<dbReference type="InterPro" id="IPR050266">
    <property type="entry name" value="AB_hydrolase_sf"/>
</dbReference>
<dbReference type="GO" id="GO:0003824">
    <property type="term" value="F:catalytic activity"/>
    <property type="evidence" value="ECO:0007669"/>
    <property type="project" value="UniProtKB-ARBA"/>
</dbReference>
<evidence type="ECO:0000313" key="3">
    <source>
        <dbReference type="Proteomes" id="UP000655287"/>
    </source>
</evidence>
<dbReference type="GO" id="GO:0016020">
    <property type="term" value="C:membrane"/>
    <property type="evidence" value="ECO:0007669"/>
    <property type="project" value="TreeGrafter"/>
</dbReference>
<dbReference type="Gene3D" id="3.40.50.1820">
    <property type="entry name" value="alpha/beta hydrolase"/>
    <property type="match status" value="1"/>
</dbReference>
<organism evidence="2 3">
    <name type="scientific">Sphaerisporangium rufum</name>
    <dbReference type="NCBI Taxonomy" id="1381558"/>
    <lineage>
        <taxon>Bacteria</taxon>
        <taxon>Bacillati</taxon>
        <taxon>Actinomycetota</taxon>
        <taxon>Actinomycetes</taxon>
        <taxon>Streptosporangiales</taxon>
        <taxon>Streptosporangiaceae</taxon>
        <taxon>Sphaerisporangium</taxon>
    </lineage>
</organism>
<dbReference type="EMBL" id="BOOU01000069">
    <property type="protein sequence ID" value="GII80199.1"/>
    <property type="molecule type" value="Genomic_DNA"/>
</dbReference>
<dbReference type="Proteomes" id="UP000655287">
    <property type="component" value="Unassembled WGS sequence"/>
</dbReference>
<protein>
    <submittedName>
        <fullName evidence="2">Carboxylesterase</fullName>
    </submittedName>
</protein>
<keyword evidence="3" id="KW-1185">Reference proteome</keyword>